<dbReference type="InterPro" id="IPR011009">
    <property type="entry name" value="Kinase-like_dom_sf"/>
</dbReference>
<evidence type="ECO:0000256" key="1">
    <source>
        <dbReference type="ARBA" id="ARBA00022553"/>
    </source>
</evidence>
<evidence type="ECO:0000256" key="7">
    <source>
        <dbReference type="SAM" id="MobiDB-lite"/>
    </source>
</evidence>
<gene>
    <name evidence="9" type="primary">ERBB2_2</name>
    <name evidence="9" type="ORF">Ciccas_003366</name>
</gene>
<evidence type="ECO:0000259" key="8">
    <source>
        <dbReference type="PROSITE" id="PS50011"/>
    </source>
</evidence>
<dbReference type="InterPro" id="IPR008266">
    <property type="entry name" value="Tyr_kinase_AS"/>
</dbReference>
<comment type="caution">
    <text evidence="9">The sequence shown here is derived from an EMBL/GenBank/DDBJ whole genome shotgun (WGS) entry which is preliminary data.</text>
</comment>
<dbReference type="GO" id="GO:0005524">
    <property type="term" value="F:ATP binding"/>
    <property type="evidence" value="ECO:0007669"/>
    <property type="project" value="UniProtKB-KW"/>
</dbReference>
<protein>
    <submittedName>
        <fullName evidence="9">Receptor tyrosine-protein kinase erbB-2</fullName>
    </submittedName>
</protein>
<evidence type="ECO:0000256" key="5">
    <source>
        <dbReference type="ARBA" id="ARBA00022840"/>
    </source>
</evidence>
<evidence type="ECO:0000313" key="10">
    <source>
        <dbReference type="Proteomes" id="UP001626550"/>
    </source>
</evidence>
<evidence type="ECO:0000256" key="3">
    <source>
        <dbReference type="ARBA" id="ARBA00022741"/>
    </source>
</evidence>
<dbReference type="AlphaFoldDB" id="A0ABD2QGW1"/>
<keyword evidence="1" id="KW-0597">Phosphoprotein</keyword>
<keyword evidence="9" id="KW-0675">Receptor</keyword>
<dbReference type="GO" id="GO:0007165">
    <property type="term" value="P:signal transduction"/>
    <property type="evidence" value="ECO:0007669"/>
    <property type="project" value="UniProtKB-ARBA"/>
</dbReference>
<keyword evidence="4 9" id="KW-0418">Kinase</keyword>
<dbReference type="GO" id="GO:0004713">
    <property type="term" value="F:protein tyrosine kinase activity"/>
    <property type="evidence" value="ECO:0007669"/>
    <property type="project" value="UniProtKB-KW"/>
</dbReference>
<dbReference type="SUPFAM" id="SSF56112">
    <property type="entry name" value="Protein kinase-like (PK-like)"/>
    <property type="match status" value="1"/>
</dbReference>
<accession>A0ABD2QGW1</accession>
<dbReference type="PRINTS" id="PR00109">
    <property type="entry name" value="TYRKINASE"/>
</dbReference>
<keyword evidence="6" id="KW-0829">Tyrosine-protein kinase</keyword>
<dbReference type="PANTHER" id="PTHR24416">
    <property type="entry name" value="TYROSINE-PROTEIN KINASE RECEPTOR"/>
    <property type="match status" value="1"/>
</dbReference>
<keyword evidence="5" id="KW-0067">ATP-binding</keyword>
<dbReference type="GO" id="GO:0071944">
    <property type="term" value="C:cell periphery"/>
    <property type="evidence" value="ECO:0007669"/>
    <property type="project" value="UniProtKB-ARBA"/>
</dbReference>
<dbReference type="SMART" id="SM00219">
    <property type="entry name" value="TyrKc"/>
    <property type="match status" value="1"/>
</dbReference>
<feature type="region of interest" description="Disordered" evidence="7">
    <location>
        <begin position="79"/>
        <end position="107"/>
    </location>
</feature>
<evidence type="ECO:0000313" key="9">
    <source>
        <dbReference type="EMBL" id="KAL3317981.1"/>
    </source>
</evidence>
<evidence type="ECO:0000256" key="2">
    <source>
        <dbReference type="ARBA" id="ARBA00022679"/>
    </source>
</evidence>
<dbReference type="EMBL" id="JBJKFK010000303">
    <property type="protein sequence ID" value="KAL3317981.1"/>
    <property type="molecule type" value="Genomic_DNA"/>
</dbReference>
<proteinExistence type="predicted"/>
<dbReference type="Gene3D" id="3.30.200.20">
    <property type="entry name" value="Phosphorylase Kinase, domain 1"/>
    <property type="match status" value="1"/>
</dbReference>
<keyword evidence="2" id="KW-0808">Transferase</keyword>
<keyword evidence="10" id="KW-1185">Reference proteome</keyword>
<dbReference type="PANTHER" id="PTHR24416:SF566">
    <property type="entry name" value="EPIDERMAL GROWTH FACTOR RECEPTOR"/>
    <property type="match status" value="1"/>
</dbReference>
<keyword evidence="3" id="KW-0547">Nucleotide-binding</keyword>
<evidence type="ECO:0000256" key="4">
    <source>
        <dbReference type="ARBA" id="ARBA00022777"/>
    </source>
</evidence>
<dbReference type="InterPro" id="IPR000719">
    <property type="entry name" value="Prot_kinase_dom"/>
</dbReference>
<dbReference type="PROSITE" id="PS50011">
    <property type="entry name" value="PROTEIN_KINASE_DOM"/>
    <property type="match status" value="1"/>
</dbReference>
<dbReference type="InterPro" id="IPR001245">
    <property type="entry name" value="Ser-Thr/Tyr_kinase_cat_dom"/>
</dbReference>
<evidence type="ECO:0000256" key="6">
    <source>
        <dbReference type="ARBA" id="ARBA00023137"/>
    </source>
</evidence>
<sequence length="403" mass="45112">MFYRVIPNFYFCFKIRSINYGLSFQVQPNLSKLLMLRGDELVVNEHSLVGSGAFGSVYRGEWRPSTKEQRELLQSLLQPSQSSDGSSILENGTCSGSSTETDRLLSSSNPGAVDVAIKVLHTGATELGEFLEEARMMASVRHKNCVPLLGVCVGGMLPPLQGARCLVSPYVPLGSLDKYLEKHRREISGETLLNWCRQIADGMSHLEGLGVIHRDLASRNVLVESVDRVQLTDFGLARMLSSPKEDSEMEIRSGRVPIRWLAIETLRFAKYSPKTDVWAYGVTLWEIFTFGKRPYADIATESISQHVLAGGRLSQPDVCTIELYQVMLSCWDEDPKRRPSFQMLFEIFSRFFKNPYQYVHRKSVSSSTPSDLSRNSLQHSAMALTNPLYLDGPGPGSYVLPIL</sequence>
<reference evidence="9 10" key="1">
    <citation type="submission" date="2024-11" db="EMBL/GenBank/DDBJ databases">
        <title>Adaptive evolution of stress response genes in parasites aligns with host niche diversity.</title>
        <authorList>
            <person name="Hahn C."/>
            <person name="Resl P."/>
        </authorList>
    </citation>
    <scope>NUCLEOTIDE SEQUENCE [LARGE SCALE GENOMIC DNA]</scope>
    <source>
        <strain evidence="9">EGGRZ-B1_66</strain>
        <tissue evidence="9">Body</tissue>
    </source>
</reference>
<dbReference type="Gene3D" id="1.10.510.10">
    <property type="entry name" value="Transferase(Phosphotransferase) domain 1"/>
    <property type="match status" value="1"/>
</dbReference>
<dbReference type="Proteomes" id="UP001626550">
    <property type="component" value="Unassembled WGS sequence"/>
</dbReference>
<dbReference type="Pfam" id="PF07714">
    <property type="entry name" value="PK_Tyr_Ser-Thr"/>
    <property type="match status" value="1"/>
</dbReference>
<dbReference type="FunFam" id="1.10.510.10:FF:000027">
    <property type="entry name" value="Receptor protein-tyrosine kinase"/>
    <property type="match status" value="1"/>
</dbReference>
<feature type="compositionally biased region" description="Low complexity" evidence="7">
    <location>
        <begin position="79"/>
        <end position="89"/>
    </location>
</feature>
<dbReference type="PROSITE" id="PS00109">
    <property type="entry name" value="PROTEIN_KINASE_TYR"/>
    <property type="match status" value="1"/>
</dbReference>
<dbReference type="InterPro" id="IPR020635">
    <property type="entry name" value="Tyr_kinase_cat_dom"/>
</dbReference>
<dbReference type="InterPro" id="IPR050122">
    <property type="entry name" value="RTK"/>
</dbReference>
<organism evidence="9 10">
    <name type="scientific">Cichlidogyrus casuarinus</name>
    <dbReference type="NCBI Taxonomy" id="1844966"/>
    <lineage>
        <taxon>Eukaryota</taxon>
        <taxon>Metazoa</taxon>
        <taxon>Spiralia</taxon>
        <taxon>Lophotrochozoa</taxon>
        <taxon>Platyhelminthes</taxon>
        <taxon>Monogenea</taxon>
        <taxon>Monopisthocotylea</taxon>
        <taxon>Dactylogyridea</taxon>
        <taxon>Ancyrocephalidae</taxon>
        <taxon>Cichlidogyrus</taxon>
    </lineage>
</organism>
<feature type="domain" description="Protein kinase" evidence="8">
    <location>
        <begin position="43"/>
        <end position="352"/>
    </location>
</feature>
<feature type="compositionally biased region" description="Polar residues" evidence="7">
    <location>
        <begin position="90"/>
        <end position="107"/>
    </location>
</feature>
<name>A0ABD2QGW1_9PLAT</name>